<dbReference type="PANTHER" id="PTHR45753">
    <property type="entry name" value="ORNITHINE CARBAMOYLTRANSFERASE, MITOCHONDRIAL"/>
    <property type="match status" value="1"/>
</dbReference>
<evidence type="ECO:0000256" key="5">
    <source>
        <dbReference type="SAM" id="MobiDB-lite"/>
    </source>
</evidence>
<dbReference type="PANTHER" id="PTHR45753:SF3">
    <property type="entry name" value="ORNITHINE TRANSCARBAMYLASE, MITOCHONDRIAL"/>
    <property type="match status" value="1"/>
</dbReference>
<dbReference type="FunFam" id="3.40.50.1370:FF:000008">
    <property type="entry name" value="Ornithine carbamoyltransferase"/>
    <property type="match status" value="1"/>
</dbReference>
<dbReference type="InterPro" id="IPR006132">
    <property type="entry name" value="Asp/Orn_carbamoyltranf_P-bd"/>
</dbReference>
<dbReference type="GO" id="GO:0019240">
    <property type="term" value="P:citrulline biosynthetic process"/>
    <property type="evidence" value="ECO:0007669"/>
    <property type="project" value="TreeGrafter"/>
</dbReference>
<proteinExistence type="inferred from homology"/>
<dbReference type="NCBIfam" id="TIGR00658">
    <property type="entry name" value="orni_carb_tr"/>
    <property type="match status" value="1"/>
</dbReference>
<reference evidence="8" key="1">
    <citation type="submission" date="2021-01" db="EMBL/GenBank/DDBJ databases">
        <authorList>
            <person name="Corre E."/>
            <person name="Pelletier E."/>
            <person name="Niang G."/>
            <person name="Scheremetjew M."/>
            <person name="Finn R."/>
            <person name="Kale V."/>
            <person name="Holt S."/>
            <person name="Cochrane G."/>
            <person name="Meng A."/>
            <person name="Brown T."/>
            <person name="Cohen L."/>
        </authorList>
    </citation>
    <scope>NUCLEOTIDE SEQUENCE</scope>
    <source>
        <strain evidence="8">PLY429</strain>
    </source>
</reference>
<dbReference type="InterPro" id="IPR036901">
    <property type="entry name" value="Asp/Orn_carbamoylTrfase_sf"/>
</dbReference>
<dbReference type="SUPFAM" id="SSF53671">
    <property type="entry name" value="Aspartate/ornithine carbamoyltransferase"/>
    <property type="match status" value="1"/>
</dbReference>
<evidence type="ECO:0000259" key="6">
    <source>
        <dbReference type="Pfam" id="PF00185"/>
    </source>
</evidence>
<dbReference type="GO" id="GO:0004585">
    <property type="term" value="F:ornithine carbamoyltransferase activity"/>
    <property type="evidence" value="ECO:0007669"/>
    <property type="project" value="UniProtKB-EC"/>
</dbReference>
<evidence type="ECO:0000256" key="3">
    <source>
        <dbReference type="ARBA" id="ARBA00022679"/>
    </source>
</evidence>
<name>A0A7S1X4Q9_9CHLO</name>
<dbReference type="Pfam" id="PF00185">
    <property type="entry name" value="OTCace"/>
    <property type="match status" value="1"/>
</dbReference>
<dbReference type="EC" id="2.1.3.3" evidence="2"/>
<feature type="compositionally biased region" description="Polar residues" evidence="5">
    <location>
        <begin position="1"/>
        <end position="13"/>
    </location>
</feature>
<dbReference type="Pfam" id="PF02729">
    <property type="entry name" value="OTCace_N"/>
    <property type="match status" value="1"/>
</dbReference>
<dbReference type="GO" id="GO:0016597">
    <property type="term" value="F:amino acid binding"/>
    <property type="evidence" value="ECO:0007669"/>
    <property type="project" value="InterPro"/>
</dbReference>
<dbReference type="InterPro" id="IPR006131">
    <property type="entry name" value="Asp_carbamoyltransf_Asp/Orn-bd"/>
</dbReference>
<sequence length="357" mass="39749">MPPSTACLSSRATLSPGRQALARQSNRVTGRRLGCTVTRAVHYTDKGVSPPKKGKHFLHIDDYSRDELWAILKKAREVKEAFKSGDKSYQPFKGMSMSMIFAKPSMRTRVSFETGFYLLGGHAVYLGPNDHGIGKREATKDIARVAAGYNDMVMARLFAHEDLLTLADYSDVPVINGLTDYNHPCQLMADALTMWEELGRLEGTKCTYVGDGNNMVHSWMRLAKMFDLDFTCACPESYSPDPDTLENCVAVNPNIRVTHDPVAAVEGADVVYTDVWASMGQKDEAEQRKKEFKGFCVDEAMMARRAEGGIFLHCLPAERGTETVDAVLEADYSKVFQQAENRMWAQIGVMLFCADLI</sequence>
<evidence type="ECO:0000256" key="2">
    <source>
        <dbReference type="ARBA" id="ARBA00013007"/>
    </source>
</evidence>
<keyword evidence="3 4" id="KW-0808">Transferase</keyword>
<dbReference type="InterPro" id="IPR006130">
    <property type="entry name" value="Asp/Orn_carbamoylTrfase"/>
</dbReference>
<dbReference type="NCBIfam" id="NF001986">
    <property type="entry name" value="PRK00779.1"/>
    <property type="match status" value="1"/>
</dbReference>
<organism evidence="8">
    <name type="scientific">Tetraselmis chuii</name>
    <dbReference type="NCBI Taxonomy" id="63592"/>
    <lineage>
        <taxon>Eukaryota</taxon>
        <taxon>Viridiplantae</taxon>
        <taxon>Chlorophyta</taxon>
        <taxon>core chlorophytes</taxon>
        <taxon>Chlorodendrophyceae</taxon>
        <taxon>Chlorodendrales</taxon>
        <taxon>Chlorodendraceae</taxon>
        <taxon>Tetraselmis</taxon>
    </lineage>
</organism>
<feature type="domain" description="Aspartate/ornithine carbamoyltransferase carbamoyl-P binding" evidence="7">
    <location>
        <begin position="55"/>
        <end position="196"/>
    </location>
</feature>
<evidence type="ECO:0000256" key="4">
    <source>
        <dbReference type="RuleBase" id="RU003634"/>
    </source>
</evidence>
<dbReference type="AlphaFoldDB" id="A0A7S1X4Q9"/>
<protein>
    <recommendedName>
        <fullName evidence="2">ornithine carbamoyltransferase</fullName>
        <ecNumber evidence="2">2.1.3.3</ecNumber>
    </recommendedName>
</protein>
<dbReference type="PRINTS" id="PR00102">
    <property type="entry name" value="OTCASE"/>
</dbReference>
<feature type="domain" description="Aspartate/ornithine carbamoyltransferase Asp/Orn-binding" evidence="6">
    <location>
        <begin position="202"/>
        <end position="352"/>
    </location>
</feature>
<feature type="region of interest" description="Disordered" evidence="5">
    <location>
        <begin position="1"/>
        <end position="23"/>
    </location>
</feature>
<evidence type="ECO:0000313" key="8">
    <source>
        <dbReference type="EMBL" id="CAD9208189.1"/>
    </source>
</evidence>
<evidence type="ECO:0000256" key="1">
    <source>
        <dbReference type="ARBA" id="ARBA00007805"/>
    </source>
</evidence>
<dbReference type="InterPro" id="IPR002292">
    <property type="entry name" value="Orn/put_carbamltrans"/>
</dbReference>
<evidence type="ECO:0000259" key="7">
    <source>
        <dbReference type="Pfam" id="PF02729"/>
    </source>
</evidence>
<accession>A0A7S1X4Q9</accession>
<comment type="similarity">
    <text evidence="1">Belongs to the aspartate/ornithine carbamoyltransferase superfamily. OTCase family.</text>
</comment>
<dbReference type="PRINTS" id="PR00100">
    <property type="entry name" value="AOTCASE"/>
</dbReference>
<gene>
    <name evidence="8" type="ORF">TCHU04912_LOCUS10426</name>
</gene>
<dbReference type="EMBL" id="HBGG01020097">
    <property type="protein sequence ID" value="CAD9208189.1"/>
    <property type="molecule type" value="Transcribed_RNA"/>
</dbReference>
<dbReference type="Gene3D" id="3.40.50.1370">
    <property type="entry name" value="Aspartate/ornithine carbamoyltransferase"/>
    <property type="match status" value="2"/>
</dbReference>
<dbReference type="GO" id="GO:0042450">
    <property type="term" value="P:L-arginine biosynthetic process via ornithine"/>
    <property type="evidence" value="ECO:0007669"/>
    <property type="project" value="TreeGrafter"/>
</dbReference>